<accession>A0A9P5NX04</accession>
<dbReference type="OrthoDB" id="79830at2759"/>
<feature type="compositionally biased region" description="Polar residues" evidence="5">
    <location>
        <begin position="90"/>
        <end position="117"/>
    </location>
</feature>
<dbReference type="EMBL" id="JADNYJ010000009">
    <property type="protein sequence ID" value="KAF8909317.1"/>
    <property type="molecule type" value="Genomic_DNA"/>
</dbReference>
<evidence type="ECO:0000259" key="6">
    <source>
        <dbReference type="PROSITE" id="PS50199"/>
    </source>
</evidence>
<feature type="region of interest" description="Disordered" evidence="5">
    <location>
        <begin position="496"/>
        <end position="570"/>
    </location>
</feature>
<gene>
    <name evidence="7" type="ORF">CPB84DRAFT_1958911</name>
</gene>
<evidence type="ECO:0000256" key="3">
    <source>
        <dbReference type="ARBA" id="ARBA00022833"/>
    </source>
</evidence>
<evidence type="ECO:0000256" key="1">
    <source>
        <dbReference type="ARBA" id="ARBA00022723"/>
    </source>
</evidence>
<feature type="region of interest" description="Disordered" evidence="5">
    <location>
        <begin position="35"/>
        <end position="461"/>
    </location>
</feature>
<keyword evidence="1" id="KW-0479">Metal-binding</keyword>
<feature type="compositionally biased region" description="Polar residues" evidence="5">
    <location>
        <begin position="228"/>
        <end position="254"/>
    </location>
</feature>
<sequence length="818" mass="86843">MSAIRNSSNRSAARKTRSSPYSFVTKIVRYWWPGEANQDAEPSPPPTQLGEPNLTSASSERPDLTGHTVPQFEPTSGPPHGSIHKHRSQDSQLLNKVSPESSESGHAQESAQFTFQFTAPGVEPVSLSLADANAQPSTPTPQKKLARNPNGSYRWEGAGSAKHPRTRNRYASPALVVTPTKSERLLIRDNTNAGRNHLSDGKRRKVDEESLASSESSKNASYVPFPHTSPTMPRTNGSNGASGKPNALSSTSRLRTPAKPTAPVVPSPLRHAWPDASSTSSGEGSRASPPQTTKQTQTASFMAGLIKETTPPKKPDLSNPYQVSSPVGKIGPPRRGTKRPRATGKPPAPSKDQTTEEKTFKADEKEKIKEYSPQAIIEATLPKGSKRSRPPPHLEKRNPSEDTSRSPPAQREPPVVVETRKVTYVVEEPEEDEDESRRAMKKTKPSANGHEPLSLAWPKTSISSPSADIVVEEVDVDMMSPNEAEKEKIKETAKLTTQVNGNVPGSHVSATSPTSRPSFNGLKSSSIPKEPSKLRFSFQAETSASPLPSSSPLPTTSAAPVPPLPKSDFKFTPPVTGFDFTFKSDAKETEKTEKSDIEAIKQTVRATPTSSLPIFAFGATVTSTLPSTADQLKLQNDVKALPKLSLPTFDFGSSKSASFSFDYDPSKPKTPGSYSGSYKASPPKVSKPTAVRRISSSSPVPSAPAPAPAKAFDFAAAGLKAPVVAKDSKICSACGLSSPASASQCIVCDEPLPGSAPAITPTPVSTAAPPAPPAAGFNWAAAGMKPPSATKGTWKCSECGLDTPEAKIECTVCGAPKP</sequence>
<keyword evidence="2 4" id="KW-0863">Zinc-finger</keyword>
<feature type="compositionally biased region" description="Low complexity" evidence="5">
    <location>
        <begin position="542"/>
        <end position="559"/>
    </location>
</feature>
<feature type="compositionally biased region" description="Low complexity" evidence="5">
    <location>
        <begin position="276"/>
        <end position="288"/>
    </location>
</feature>
<evidence type="ECO:0000256" key="2">
    <source>
        <dbReference type="ARBA" id="ARBA00022771"/>
    </source>
</evidence>
<feature type="compositionally biased region" description="Polar residues" evidence="5">
    <location>
        <begin position="289"/>
        <end position="300"/>
    </location>
</feature>
<feature type="compositionally biased region" description="Basic and acidic residues" evidence="5">
    <location>
        <begin position="197"/>
        <end position="208"/>
    </location>
</feature>
<evidence type="ECO:0000256" key="5">
    <source>
        <dbReference type="SAM" id="MobiDB-lite"/>
    </source>
</evidence>
<keyword evidence="3" id="KW-0862">Zinc</keyword>
<dbReference type="AlphaFoldDB" id="A0A9P5NX04"/>
<keyword evidence="8" id="KW-1185">Reference proteome</keyword>
<feature type="compositionally biased region" description="Basic and acidic residues" evidence="5">
    <location>
        <begin position="353"/>
        <end position="370"/>
    </location>
</feature>
<comment type="caution">
    <text evidence="7">The sequence shown here is derived from an EMBL/GenBank/DDBJ whole genome shotgun (WGS) entry which is preliminary data.</text>
</comment>
<feature type="compositionally biased region" description="Basic and acidic residues" evidence="5">
    <location>
        <begin position="392"/>
        <end position="404"/>
    </location>
</feature>
<evidence type="ECO:0000256" key="4">
    <source>
        <dbReference type="PROSITE-ProRule" id="PRU00322"/>
    </source>
</evidence>
<name>A0A9P5NX04_GYMJU</name>
<organism evidence="7 8">
    <name type="scientific">Gymnopilus junonius</name>
    <name type="common">Spectacular rustgill mushroom</name>
    <name type="synonym">Gymnopilus spectabilis subsp. junonius</name>
    <dbReference type="NCBI Taxonomy" id="109634"/>
    <lineage>
        <taxon>Eukaryota</taxon>
        <taxon>Fungi</taxon>
        <taxon>Dikarya</taxon>
        <taxon>Basidiomycota</taxon>
        <taxon>Agaricomycotina</taxon>
        <taxon>Agaricomycetes</taxon>
        <taxon>Agaricomycetidae</taxon>
        <taxon>Agaricales</taxon>
        <taxon>Agaricineae</taxon>
        <taxon>Hymenogastraceae</taxon>
        <taxon>Gymnopilus</taxon>
    </lineage>
</organism>
<proteinExistence type="predicted"/>
<feature type="region of interest" description="Disordered" evidence="5">
    <location>
        <begin position="658"/>
        <end position="706"/>
    </location>
</feature>
<feature type="domain" description="RanBP2-type" evidence="6">
    <location>
        <begin position="790"/>
        <end position="818"/>
    </location>
</feature>
<dbReference type="GO" id="GO:0008270">
    <property type="term" value="F:zinc ion binding"/>
    <property type="evidence" value="ECO:0007669"/>
    <property type="project" value="UniProtKB-KW"/>
</dbReference>
<protein>
    <recommendedName>
        <fullName evidence="6">RanBP2-type domain-containing protein</fullName>
    </recommendedName>
</protein>
<dbReference type="PROSITE" id="PS50199">
    <property type="entry name" value="ZF_RANBP2_2"/>
    <property type="match status" value="1"/>
</dbReference>
<evidence type="ECO:0000313" key="7">
    <source>
        <dbReference type="EMBL" id="KAF8909317.1"/>
    </source>
</evidence>
<evidence type="ECO:0000313" key="8">
    <source>
        <dbReference type="Proteomes" id="UP000724874"/>
    </source>
</evidence>
<dbReference type="InterPro" id="IPR001876">
    <property type="entry name" value="Znf_RanBP2"/>
</dbReference>
<dbReference type="Proteomes" id="UP000724874">
    <property type="component" value="Unassembled WGS sequence"/>
</dbReference>
<reference evidence="7" key="1">
    <citation type="submission" date="2020-11" db="EMBL/GenBank/DDBJ databases">
        <authorList>
            <consortium name="DOE Joint Genome Institute"/>
            <person name="Ahrendt S."/>
            <person name="Riley R."/>
            <person name="Andreopoulos W."/>
            <person name="LaButti K."/>
            <person name="Pangilinan J."/>
            <person name="Ruiz-duenas F.J."/>
            <person name="Barrasa J.M."/>
            <person name="Sanchez-Garcia M."/>
            <person name="Camarero S."/>
            <person name="Miyauchi S."/>
            <person name="Serrano A."/>
            <person name="Linde D."/>
            <person name="Babiker R."/>
            <person name="Drula E."/>
            <person name="Ayuso-Fernandez I."/>
            <person name="Pacheco R."/>
            <person name="Padilla G."/>
            <person name="Ferreira P."/>
            <person name="Barriuso J."/>
            <person name="Kellner H."/>
            <person name="Castanera R."/>
            <person name="Alfaro M."/>
            <person name="Ramirez L."/>
            <person name="Pisabarro A.G."/>
            <person name="Kuo A."/>
            <person name="Tritt A."/>
            <person name="Lipzen A."/>
            <person name="He G."/>
            <person name="Yan M."/>
            <person name="Ng V."/>
            <person name="Cullen D."/>
            <person name="Martin F."/>
            <person name="Rosso M.-N."/>
            <person name="Henrissat B."/>
            <person name="Hibbett D."/>
            <person name="Martinez A.T."/>
            <person name="Grigoriev I.V."/>
        </authorList>
    </citation>
    <scope>NUCLEOTIDE SEQUENCE</scope>
    <source>
        <strain evidence="7">AH 44721</strain>
    </source>
</reference>
<dbReference type="SMART" id="SM00547">
    <property type="entry name" value="ZnF_RBZ"/>
    <property type="match status" value="2"/>
</dbReference>
<feature type="compositionally biased region" description="Polar residues" evidence="5">
    <location>
        <begin position="498"/>
        <end position="527"/>
    </location>
</feature>